<evidence type="ECO:0000313" key="2">
    <source>
        <dbReference type="EMBL" id="CAF0880584.1"/>
    </source>
</evidence>
<dbReference type="AlphaFoldDB" id="A0A813Y8H2"/>
<feature type="region of interest" description="Disordered" evidence="1">
    <location>
        <begin position="153"/>
        <end position="177"/>
    </location>
</feature>
<organism evidence="2 4">
    <name type="scientific">Didymodactylos carnosus</name>
    <dbReference type="NCBI Taxonomy" id="1234261"/>
    <lineage>
        <taxon>Eukaryota</taxon>
        <taxon>Metazoa</taxon>
        <taxon>Spiralia</taxon>
        <taxon>Gnathifera</taxon>
        <taxon>Rotifera</taxon>
        <taxon>Eurotatoria</taxon>
        <taxon>Bdelloidea</taxon>
        <taxon>Philodinida</taxon>
        <taxon>Philodinidae</taxon>
        <taxon>Didymodactylos</taxon>
    </lineage>
</organism>
<dbReference type="Proteomes" id="UP000681722">
    <property type="component" value="Unassembled WGS sequence"/>
</dbReference>
<reference evidence="2" key="1">
    <citation type="submission" date="2021-02" db="EMBL/GenBank/DDBJ databases">
        <authorList>
            <person name="Nowell W R."/>
        </authorList>
    </citation>
    <scope>NUCLEOTIDE SEQUENCE</scope>
</reference>
<evidence type="ECO:0000256" key="1">
    <source>
        <dbReference type="SAM" id="MobiDB-lite"/>
    </source>
</evidence>
<sequence>MQSPWYDITIRMTFGAIRSSSGLCTAPLVDKCDLEVDGGKRKRSRKLIKRSNMTVEELMTSQMASSVCEQYTERAIESTNQLHVPFCSSVIGFLVKEGINEMNLEDDEYQLYIDKSASVMEIAVQNASDIVDILISNALVATNDSTQQIEKKKEKLLTNNEQTRPSSSSSLSRPTTSTISFEFSRDEKINLSDSKTDTLMKHVDKSSRQINSLTNIIKELNGQVHNNIDLLTSKHELTTLSSFTRKCCMFVYNRNEILQGIHLIIGERVYV</sequence>
<dbReference type="OrthoDB" id="10055636at2759"/>
<keyword evidence="4" id="KW-1185">Reference proteome</keyword>
<feature type="compositionally biased region" description="Low complexity" evidence="1">
    <location>
        <begin position="163"/>
        <end position="177"/>
    </location>
</feature>
<comment type="caution">
    <text evidence="2">The sequence shown here is derived from an EMBL/GenBank/DDBJ whole genome shotgun (WGS) entry which is preliminary data.</text>
</comment>
<protein>
    <submittedName>
        <fullName evidence="2">Uncharacterized protein</fullName>
    </submittedName>
</protein>
<dbReference type="Proteomes" id="UP000663829">
    <property type="component" value="Unassembled WGS sequence"/>
</dbReference>
<dbReference type="EMBL" id="CAJNOQ010001250">
    <property type="protein sequence ID" value="CAF0880584.1"/>
    <property type="molecule type" value="Genomic_DNA"/>
</dbReference>
<evidence type="ECO:0000313" key="4">
    <source>
        <dbReference type="Proteomes" id="UP000663829"/>
    </source>
</evidence>
<dbReference type="EMBL" id="CAJOBC010001250">
    <property type="protein sequence ID" value="CAF3666847.1"/>
    <property type="molecule type" value="Genomic_DNA"/>
</dbReference>
<evidence type="ECO:0000313" key="3">
    <source>
        <dbReference type="EMBL" id="CAF3666847.1"/>
    </source>
</evidence>
<accession>A0A813Y8H2</accession>
<proteinExistence type="predicted"/>
<gene>
    <name evidence="2" type="ORF">GPM918_LOCUS7589</name>
    <name evidence="3" type="ORF">SRO942_LOCUS7589</name>
</gene>
<name>A0A813Y8H2_9BILA</name>